<keyword evidence="2" id="KW-0498">Mitosis</keyword>
<dbReference type="Proteomes" id="UP000092460">
    <property type="component" value="Unassembled WGS sequence"/>
</dbReference>
<evidence type="ECO:0000256" key="2">
    <source>
        <dbReference type="ARBA" id="ARBA00022776"/>
    </source>
</evidence>
<keyword evidence="2" id="KW-0131">Cell cycle</keyword>
<dbReference type="GO" id="GO:0005737">
    <property type="term" value="C:cytoplasm"/>
    <property type="evidence" value="ECO:0007669"/>
    <property type="project" value="TreeGrafter"/>
</dbReference>
<name>A0A1B0C3E5_9MUSC</name>
<evidence type="ECO:0000256" key="1">
    <source>
        <dbReference type="ARBA" id="ARBA00010520"/>
    </source>
</evidence>
<feature type="region of interest" description="Disordered" evidence="4">
    <location>
        <begin position="1"/>
        <end position="20"/>
    </location>
</feature>
<organism evidence="5 6">
    <name type="scientific">Glossina palpalis gambiensis</name>
    <dbReference type="NCBI Taxonomy" id="67801"/>
    <lineage>
        <taxon>Eukaryota</taxon>
        <taxon>Metazoa</taxon>
        <taxon>Ecdysozoa</taxon>
        <taxon>Arthropoda</taxon>
        <taxon>Hexapoda</taxon>
        <taxon>Insecta</taxon>
        <taxon>Pterygota</taxon>
        <taxon>Neoptera</taxon>
        <taxon>Endopterygota</taxon>
        <taxon>Diptera</taxon>
        <taxon>Brachycera</taxon>
        <taxon>Muscomorpha</taxon>
        <taxon>Hippoboscoidea</taxon>
        <taxon>Glossinidae</taxon>
        <taxon>Glossina</taxon>
    </lineage>
</organism>
<comment type="similarity">
    <text evidence="1">Belongs to the endosulfine family.</text>
</comment>
<dbReference type="STRING" id="67801.A0A1B0C3E5"/>
<evidence type="ECO:0000313" key="5">
    <source>
        <dbReference type="EnsemblMetazoa" id="GPPI048005-PA"/>
    </source>
</evidence>
<proteinExistence type="inferred from homology"/>
<dbReference type="InterPro" id="IPR006760">
    <property type="entry name" value="Endosulphine"/>
</dbReference>
<feature type="compositionally biased region" description="Polar residues" evidence="4">
    <location>
        <begin position="1"/>
        <end position="10"/>
    </location>
</feature>
<dbReference type="PANTHER" id="PTHR10358">
    <property type="entry name" value="ENDOSULFINE"/>
    <property type="match status" value="1"/>
</dbReference>
<sequence>MKATLLSNPGNHAAAMNFSRDNGNNQVVTNNEASQECITSYELEKREEEKLKAKYPILRNSNVNNIMVMKRLHKGQKYFDSGDYQMAKQKGRDISQLLPNIVTGDIIPTIENLRVRKSSIIQGKCFVRQYKKPETPRSEVVYDIQRLARVAYNLLRGSFLMVHRADLILFGDKFFVIIQCFSCQYLLNHPQDYLHLRFHDGI</sequence>
<evidence type="ECO:0000313" key="6">
    <source>
        <dbReference type="Proteomes" id="UP000092460"/>
    </source>
</evidence>
<dbReference type="GO" id="GO:0004864">
    <property type="term" value="F:protein phosphatase inhibitor activity"/>
    <property type="evidence" value="ECO:0007669"/>
    <property type="project" value="UniProtKB-KW"/>
</dbReference>
<reference evidence="5" key="2">
    <citation type="submission" date="2020-05" db="UniProtKB">
        <authorList>
            <consortium name="EnsemblMetazoa"/>
        </authorList>
    </citation>
    <scope>IDENTIFICATION</scope>
    <source>
        <strain evidence="5">IAEA</strain>
    </source>
</reference>
<keyword evidence="2" id="KW-0132">Cell division</keyword>
<dbReference type="EMBL" id="JXJN01024924">
    <property type="status" value="NOT_ANNOTATED_CDS"/>
    <property type="molecule type" value="Genomic_DNA"/>
</dbReference>
<dbReference type="AlphaFoldDB" id="A0A1B0C3E5"/>
<keyword evidence="6" id="KW-1185">Reference proteome</keyword>
<keyword evidence="3" id="KW-0650">Protein phosphatase inhibitor</keyword>
<dbReference type="EMBL" id="JXJN01024925">
    <property type="status" value="NOT_ANNOTATED_CDS"/>
    <property type="molecule type" value="Genomic_DNA"/>
</dbReference>
<dbReference type="PANTHER" id="PTHR10358:SF6">
    <property type="entry name" value="ENDOSULFINE, ISOFORM A"/>
    <property type="match status" value="1"/>
</dbReference>
<dbReference type="EnsemblMetazoa" id="GPPI048005-RA">
    <property type="protein sequence ID" value="GPPI048005-PA"/>
    <property type="gene ID" value="GPPI048005"/>
</dbReference>
<reference evidence="6" key="1">
    <citation type="submission" date="2015-01" db="EMBL/GenBank/DDBJ databases">
        <authorList>
            <person name="Aksoy S."/>
            <person name="Warren W."/>
            <person name="Wilson R.K."/>
        </authorList>
    </citation>
    <scope>NUCLEOTIDE SEQUENCE [LARGE SCALE GENOMIC DNA]</scope>
    <source>
        <strain evidence="6">IAEA</strain>
    </source>
</reference>
<accession>A0A1B0C3E5</accession>
<evidence type="ECO:0000256" key="3">
    <source>
        <dbReference type="ARBA" id="ARBA00023272"/>
    </source>
</evidence>
<dbReference type="VEuPathDB" id="VectorBase:GPPI048005"/>
<protein>
    <submittedName>
        <fullName evidence="5">Uncharacterized protein</fullName>
    </submittedName>
</protein>
<evidence type="ECO:0000256" key="4">
    <source>
        <dbReference type="SAM" id="MobiDB-lite"/>
    </source>
</evidence>